<evidence type="ECO:0000313" key="2">
    <source>
        <dbReference type="Proteomes" id="UP000708208"/>
    </source>
</evidence>
<dbReference type="Proteomes" id="UP000708208">
    <property type="component" value="Unassembled WGS sequence"/>
</dbReference>
<evidence type="ECO:0000313" key="1">
    <source>
        <dbReference type="EMBL" id="CAG7831964.1"/>
    </source>
</evidence>
<keyword evidence="2" id="KW-1185">Reference proteome</keyword>
<proteinExistence type="predicted"/>
<dbReference type="EMBL" id="CAJVCH010562873">
    <property type="protein sequence ID" value="CAG7831964.1"/>
    <property type="molecule type" value="Genomic_DNA"/>
</dbReference>
<protein>
    <submittedName>
        <fullName evidence="1">Uncharacterized protein</fullName>
    </submittedName>
</protein>
<accession>A0A8J2LGH0</accession>
<name>A0A8J2LGH0_9HEXA</name>
<gene>
    <name evidence="1" type="ORF">AFUS01_LOCUS41680</name>
</gene>
<comment type="caution">
    <text evidence="1">The sequence shown here is derived from an EMBL/GenBank/DDBJ whole genome shotgun (WGS) entry which is preliminary data.</text>
</comment>
<sequence>MEEIIAFTTNSEIKSSFRKRSWRKPFYQLRFFKLTTKALTVYEILRLLTTESAGRTNNRTLFYSKLILQHQNLSSTILIRAGYRYRLKRSMTLSHIMMSLRIPKFST</sequence>
<reference evidence="1" key="1">
    <citation type="submission" date="2021-06" db="EMBL/GenBank/DDBJ databases">
        <authorList>
            <person name="Hodson N. C."/>
            <person name="Mongue J. A."/>
            <person name="Jaron S. K."/>
        </authorList>
    </citation>
    <scope>NUCLEOTIDE SEQUENCE</scope>
</reference>
<organism evidence="1 2">
    <name type="scientific">Allacma fusca</name>
    <dbReference type="NCBI Taxonomy" id="39272"/>
    <lineage>
        <taxon>Eukaryota</taxon>
        <taxon>Metazoa</taxon>
        <taxon>Ecdysozoa</taxon>
        <taxon>Arthropoda</taxon>
        <taxon>Hexapoda</taxon>
        <taxon>Collembola</taxon>
        <taxon>Symphypleona</taxon>
        <taxon>Sminthuridae</taxon>
        <taxon>Allacma</taxon>
    </lineage>
</organism>
<dbReference type="AlphaFoldDB" id="A0A8J2LGH0"/>